<proteinExistence type="predicted"/>
<evidence type="ECO:0000313" key="2">
    <source>
        <dbReference type="EMBL" id="KKK43676.1"/>
    </source>
</evidence>
<evidence type="ECO:0000259" key="1">
    <source>
        <dbReference type="Pfam" id="PF02627"/>
    </source>
</evidence>
<dbReference type="SUPFAM" id="SSF69118">
    <property type="entry name" value="AhpD-like"/>
    <property type="match status" value="1"/>
</dbReference>
<reference evidence="2" key="1">
    <citation type="journal article" date="2015" name="Nature">
        <title>Complex archaea that bridge the gap between prokaryotes and eukaryotes.</title>
        <authorList>
            <person name="Spang A."/>
            <person name="Saw J.H."/>
            <person name="Jorgensen S.L."/>
            <person name="Zaremba-Niedzwiedzka K."/>
            <person name="Martijn J."/>
            <person name="Lind A.E."/>
            <person name="van Eijk R."/>
            <person name="Schleper C."/>
            <person name="Guy L."/>
            <person name="Ettema T.J."/>
        </authorList>
    </citation>
    <scope>NUCLEOTIDE SEQUENCE</scope>
</reference>
<organism evidence="2">
    <name type="scientific">marine sediment metagenome</name>
    <dbReference type="NCBI Taxonomy" id="412755"/>
    <lineage>
        <taxon>unclassified sequences</taxon>
        <taxon>metagenomes</taxon>
        <taxon>ecological metagenomes</taxon>
    </lineage>
</organism>
<dbReference type="EMBL" id="LAZR01070233">
    <property type="protein sequence ID" value="KKK43676.1"/>
    <property type="molecule type" value="Genomic_DNA"/>
</dbReference>
<dbReference type="Gene3D" id="1.20.1290.10">
    <property type="entry name" value="AhpD-like"/>
    <property type="match status" value="1"/>
</dbReference>
<sequence length="182" mass="20472">MISFTTYTQETAPEDSREILSKVLETMKFIPNLLGKMAESPATLQAYLSLSELLKTSSFTPAQQQIILLVISLENGCTYCVPVHSRGAKYANVTDETIDALRQGQRLQDAKLEGLRQFVQAVVRDRGMLKEDQLQAFIDIGYSKANVLEVILAVAMKTISNYANHILHTELDSAMQPYKWER</sequence>
<feature type="domain" description="Carboxymuconolactone decarboxylase-like" evidence="1">
    <location>
        <begin position="41"/>
        <end position="102"/>
    </location>
</feature>
<dbReference type="AlphaFoldDB" id="A0A0F8Y5Z7"/>
<dbReference type="PANTHER" id="PTHR35446:SF3">
    <property type="entry name" value="CMD DOMAIN-CONTAINING PROTEIN"/>
    <property type="match status" value="1"/>
</dbReference>
<gene>
    <name evidence="2" type="ORF">LCGC14_3168060</name>
</gene>
<comment type="caution">
    <text evidence="2">The sequence shown here is derived from an EMBL/GenBank/DDBJ whole genome shotgun (WGS) entry which is preliminary data.</text>
</comment>
<name>A0A0F8Y5Z7_9ZZZZ</name>
<dbReference type="InterPro" id="IPR029032">
    <property type="entry name" value="AhpD-like"/>
</dbReference>
<dbReference type="PANTHER" id="PTHR35446">
    <property type="entry name" value="SI:CH211-175M2.5"/>
    <property type="match status" value="1"/>
</dbReference>
<dbReference type="Pfam" id="PF02627">
    <property type="entry name" value="CMD"/>
    <property type="match status" value="1"/>
</dbReference>
<protein>
    <recommendedName>
        <fullName evidence="1">Carboxymuconolactone decarboxylase-like domain-containing protein</fullName>
    </recommendedName>
</protein>
<dbReference type="InterPro" id="IPR003779">
    <property type="entry name" value="CMD-like"/>
</dbReference>
<dbReference type="GO" id="GO:0051920">
    <property type="term" value="F:peroxiredoxin activity"/>
    <property type="evidence" value="ECO:0007669"/>
    <property type="project" value="InterPro"/>
</dbReference>
<accession>A0A0F8Y5Z7</accession>